<reference evidence="1 2" key="1">
    <citation type="submission" date="2021-06" db="EMBL/GenBank/DDBJ databases">
        <authorList>
            <person name="Kallberg Y."/>
            <person name="Tangrot J."/>
            <person name="Rosling A."/>
        </authorList>
    </citation>
    <scope>NUCLEOTIDE SEQUENCE [LARGE SCALE GENOMIC DNA]</scope>
    <source>
        <strain evidence="1 2">120-4 pot B 10/14</strain>
    </source>
</reference>
<organism evidence="1 2">
    <name type="scientific">Gigaspora margarita</name>
    <dbReference type="NCBI Taxonomy" id="4874"/>
    <lineage>
        <taxon>Eukaryota</taxon>
        <taxon>Fungi</taxon>
        <taxon>Fungi incertae sedis</taxon>
        <taxon>Mucoromycota</taxon>
        <taxon>Glomeromycotina</taxon>
        <taxon>Glomeromycetes</taxon>
        <taxon>Diversisporales</taxon>
        <taxon>Gigasporaceae</taxon>
        <taxon>Gigaspora</taxon>
    </lineage>
</organism>
<dbReference type="EMBL" id="CAJVQB010058025">
    <property type="protein sequence ID" value="CAG8838425.1"/>
    <property type="molecule type" value="Genomic_DNA"/>
</dbReference>
<accession>A0ABN7WQV9</accession>
<dbReference type="Proteomes" id="UP000789901">
    <property type="component" value="Unassembled WGS sequence"/>
</dbReference>
<gene>
    <name evidence="1" type="ORF">GMARGA_LOCUS33973</name>
</gene>
<protein>
    <submittedName>
        <fullName evidence="1">6513_t:CDS:1</fullName>
    </submittedName>
</protein>
<evidence type="ECO:0000313" key="2">
    <source>
        <dbReference type="Proteomes" id="UP000789901"/>
    </source>
</evidence>
<sequence>KMKLWDSNGYNDQGTMNKSSSFDDLFRLSRTWYLYGFGIW</sequence>
<keyword evidence="2" id="KW-1185">Reference proteome</keyword>
<name>A0ABN7WQV9_GIGMA</name>
<proteinExistence type="predicted"/>
<feature type="non-terminal residue" evidence="1">
    <location>
        <position position="1"/>
    </location>
</feature>
<comment type="caution">
    <text evidence="1">The sequence shown here is derived from an EMBL/GenBank/DDBJ whole genome shotgun (WGS) entry which is preliminary data.</text>
</comment>
<evidence type="ECO:0000313" key="1">
    <source>
        <dbReference type="EMBL" id="CAG8838425.1"/>
    </source>
</evidence>